<accession>A0A1G7ZQ75</accession>
<dbReference type="CDD" id="cd04725">
    <property type="entry name" value="OMP_decarboxylase_like"/>
    <property type="match status" value="1"/>
</dbReference>
<keyword evidence="3" id="KW-0210">Decarboxylase</keyword>
<dbReference type="STRING" id="399736.SAMN04489720_0062"/>
<dbReference type="AlphaFoldDB" id="A0A1G7ZQ75"/>
<comment type="pathway">
    <text evidence="1">Pyrimidine metabolism; UMP biosynthesis via de novo pathway; UMP from orotate: step 2/2.</text>
</comment>
<dbReference type="NCBIfam" id="TIGR02127">
    <property type="entry name" value="pyrF_sub2"/>
    <property type="match status" value="1"/>
</dbReference>
<comment type="catalytic activity">
    <reaction evidence="6">
        <text>orotidine 5'-phosphate + H(+) = UMP + CO2</text>
        <dbReference type="Rhea" id="RHEA:11596"/>
        <dbReference type="ChEBI" id="CHEBI:15378"/>
        <dbReference type="ChEBI" id="CHEBI:16526"/>
        <dbReference type="ChEBI" id="CHEBI:57538"/>
        <dbReference type="ChEBI" id="CHEBI:57865"/>
        <dbReference type="EC" id="4.1.1.23"/>
    </reaction>
</comment>
<protein>
    <recommendedName>
        <fullName evidence="7">Orotidine-5'-phosphate decarboxylase</fullName>
        <ecNumber evidence="7">4.1.1.23</ecNumber>
    </recommendedName>
</protein>
<dbReference type="GO" id="GO:0006207">
    <property type="term" value="P:'de novo' pyrimidine nucleobase biosynthetic process"/>
    <property type="evidence" value="ECO:0007669"/>
    <property type="project" value="InterPro"/>
</dbReference>
<keyword evidence="10" id="KW-1185">Reference proteome</keyword>
<dbReference type="SMART" id="SM00934">
    <property type="entry name" value="OMPdecase"/>
    <property type="match status" value="1"/>
</dbReference>
<evidence type="ECO:0000256" key="1">
    <source>
        <dbReference type="ARBA" id="ARBA00004861"/>
    </source>
</evidence>
<evidence type="ECO:0000256" key="4">
    <source>
        <dbReference type="ARBA" id="ARBA00022975"/>
    </source>
</evidence>
<evidence type="ECO:0000313" key="9">
    <source>
        <dbReference type="EMBL" id="SDH10809.1"/>
    </source>
</evidence>
<evidence type="ECO:0000256" key="6">
    <source>
        <dbReference type="ARBA" id="ARBA00049157"/>
    </source>
</evidence>
<dbReference type="GO" id="GO:0004590">
    <property type="term" value="F:orotidine-5'-phosphate decarboxylase activity"/>
    <property type="evidence" value="ECO:0007669"/>
    <property type="project" value="UniProtKB-UniRule"/>
</dbReference>
<dbReference type="SUPFAM" id="SSF51366">
    <property type="entry name" value="Ribulose-phoshate binding barrel"/>
    <property type="match status" value="1"/>
</dbReference>
<dbReference type="EMBL" id="LT629695">
    <property type="protein sequence ID" value="SDH10809.1"/>
    <property type="molecule type" value="Genomic_DNA"/>
</dbReference>
<proteinExistence type="inferred from homology"/>
<dbReference type="GO" id="GO:0044205">
    <property type="term" value="P:'de novo' UMP biosynthetic process"/>
    <property type="evidence" value="ECO:0007669"/>
    <property type="project" value="UniProtKB-UniPathway"/>
</dbReference>
<organism evidence="9 10">
    <name type="scientific">Agrococcus jejuensis</name>
    <dbReference type="NCBI Taxonomy" id="399736"/>
    <lineage>
        <taxon>Bacteria</taxon>
        <taxon>Bacillati</taxon>
        <taxon>Actinomycetota</taxon>
        <taxon>Actinomycetes</taxon>
        <taxon>Micrococcales</taxon>
        <taxon>Microbacteriaceae</taxon>
        <taxon>Agrococcus</taxon>
    </lineage>
</organism>
<evidence type="ECO:0000256" key="3">
    <source>
        <dbReference type="ARBA" id="ARBA00022793"/>
    </source>
</evidence>
<sequence length="270" mass="27109">MTFGTRLAAAVADRGPVCVGIDPHAHLLDAWGLPDTAAGAEAFGLEVVEAAAGRVAVVKPQVAFYERHGSAGLAALEHVIRVARAEGLLVLADAKRGDLGSTMDAYAQAWLTPGAPLEVDAITASPYLGLGSLEPALSLAEANEKGVFVLCATSNPEGAGLQSRADAAGESVAASIARGVDAWNVDHAPDGAGSIGLVVGATVTAADFGVTLTSATPILAPGFGHQGARLADLRTLYPAGTLVLANVSRSVTGTRDGVADAIDAATEEAR</sequence>
<comment type="similarity">
    <text evidence="2">Belongs to the OMP decarboxylase family. Type 2 subfamily.</text>
</comment>
<evidence type="ECO:0000256" key="7">
    <source>
        <dbReference type="NCBIfam" id="TIGR02127"/>
    </source>
</evidence>
<keyword evidence="5" id="KW-0456">Lyase</keyword>
<evidence type="ECO:0000256" key="2">
    <source>
        <dbReference type="ARBA" id="ARBA00008847"/>
    </source>
</evidence>
<dbReference type="Gene3D" id="3.20.20.70">
    <property type="entry name" value="Aldolase class I"/>
    <property type="match status" value="1"/>
</dbReference>
<evidence type="ECO:0000259" key="8">
    <source>
        <dbReference type="SMART" id="SM00934"/>
    </source>
</evidence>
<dbReference type="InterPro" id="IPR001754">
    <property type="entry name" value="OMPdeCOase_dom"/>
</dbReference>
<gene>
    <name evidence="9" type="ORF">SAMN04489720_0062</name>
</gene>
<dbReference type="PANTHER" id="PTHR43375:SF1">
    <property type="entry name" value="OROTIDINE 5'-PHOSPHATE DECARBOXYLASE"/>
    <property type="match status" value="1"/>
</dbReference>
<dbReference type="InterPro" id="IPR013785">
    <property type="entry name" value="Aldolase_TIM"/>
</dbReference>
<name>A0A1G7ZQ75_9MICO</name>
<dbReference type="InterPro" id="IPR011060">
    <property type="entry name" value="RibuloseP-bd_barrel"/>
</dbReference>
<evidence type="ECO:0000313" key="10">
    <source>
        <dbReference type="Proteomes" id="UP000198822"/>
    </source>
</evidence>
<dbReference type="EC" id="4.1.1.23" evidence="7"/>
<keyword evidence="4" id="KW-0665">Pyrimidine biosynthesis</keyword>
<feature type="domain" description="Orotidine 5'-phosphate decarboxylase" evidence="8">
    <location>
        <begin position="16"/>
        <end position="264"/>
    </location>
</feature>
<dbReference type="OrthoDB" id="9808470at2"/>
<dbReference type="UniPathway" id="UPA00070">
    <property type="reaction ID" value="UER00120"/>
</dbReference>
<dbReference type="RefSeq" id="WP_092501468.1">
    <property type="nucleotide sequence ID" value="NZ_LT629695.1"/>
</dbReference>
<dbReference type="InterPro" id="IPR011995">
    <property type="entry name" value="OMPdecase_type-2"/>
</dbReference>
<reference evidence="10" key="1">
    <citation type="submission" date="2016-10" db="EMBL/GenBank/DDBJ databases">
        <authorList>
            <person name="Varghese N."/>
            <person name="Submissions S."/>
        </authorList>
    </citation>
    <scope>NUCLEOTIDE SEQUENCE [LARGE SCALE GENOMIC DNA]</scope>
    <source>
        <strain evidence="10">DSM 22002</strain>
    </source>
</reference>
<dbReference type="Proteomes" id="UP000198822">
    <property type="component" value="Chromosome I"/>
</dbReference>
<dbReference type="PANTHER" id="PTHR43375">
    <property type="entry name" value="OROTIDINE 5'-PHOSPHATE DECARBOXYLASE"/>
    <property type="match status" value="1"/>
</dbReference>
<evidence type="ECO:0000256" key="5">
    <source>
        <dbReference type="ARBA" id="ARBA00023239"/>
    </source>
</evidence>
<dbReference type="Pfam" id="PF00215">
    <property type="entry name" value="OMPdecase"/>
    <property type="match status" value="1"/>
</dbReference>